<sequence>MTVGIYIRVSTQEQVQEGYSISAQKERLKAYCIAQGWDDFKFYVDEGLSAKDTDRPQLKILLEHIKSDSIKTVLVYKLDRLTRSVLDLYRLLETFDKYNCAFKSATEVYDTTTAMGRMFITIVAALAQWERENLGERVIMGQVEKARQGEYSAKAPYGFDKKDNKLIINEQQSKIILSWIEEIKSGTSIRKLSDMMNNSNVKPIRGYKWHIATMLDILHNQALYGALKWRDEVIEQTHAGIITKEEFNNIQHILKSRQNLKIRETNSIFIFQMKLKCPTCGNRLTCERSSYFRKRDLAQVERNYYRCQACALNKRQAFGVSEIKVEKALLAYMDGLIFENEYHEPKEKNNDLINKFEQQINTVKRQREKFQKAWSKDHMTDDEFTKQMLETKLKLDELTAELNQITPKENEQVDQKKIKELSKDFVANWAHLPPHDKKQFMATFVESVEIEKKEGKAFVNGVHYF</sequence>
<dbReference type="InterPro" id="IPR036162">
    <property type="entry name" value="Resolvase-like_N_sf"/>
</dbReference>
<evidence type="ECO:0000256" key="1">
    <source>
        <dbReference type="ARBA" id="ARBA00022908"/>
    </source>
</evidence>
<dbReference type="PANTHER" id="PTHR30461">
    <property type="entry name" value="DNA-INVERTASE FROM LAMBDOID PROPHAGE"/>
    <property type="match status" value="1"/>
</dbReference>
<evidence type="ECO:0000259" key="6">
    <source>
        <dbReference type="PROSITE" id="PS51736"/>
    </source>
</evidence>
<comment type="caution">
    <text evidence="8">The sequence shown here is derived from an EMBL/GenBank/DDBJ whole genome shotgun (WGS) entry which is preliminary data.</text>
</comment>
<dbReference type="InterPro" id="IPR038109">
    <property type="entry name" value="DNA_bind_recomb_sf"/>
</dbReference>
<dbReference type="InterPro" id="IPR006118">
    <property type="entry name" value="Recombinase_CS"/>
</dbReference>
<protein>
    <submittedName>
        <fullName evidence="8">DNA invertase Pin-like site-specific DNA recombinase</fullName>
    </submittedName>
</protein>
<evidence type="ECO:0000313" key="9">
    <source>
        <dbReference type="Proteomes" id="UP001242313"/>
    </source>
</evidence>
<dbReference type="Proteomes" id="UP001242313">
    <property type="component" value="Unassembled WGS sequence"/>
</dbReference>
<dbReference type="Gene3D" id="3.40.50.1390">
    <property type="entry name" value="Resolvase, N-terminal catalytic domain"/>
    <property type="match status" value="1"/>
</dbReference>
<feature type="active site" description="O-(5'-phospho-DNA)-serine intermediate" evidence="4">
    <location>
        <position position="10"/>
    </location>
</feature>
<name>A0ABU0FW80_9BACI</name>
<dbReference type="InterPro" id="IPR006119">
    <property type="entry name" value="Resolv_N"/>
</dbReference>
<dbReference type="Pfam" id="PF07508">
    <property type="entry name" value="Recombinase"/>
    <property type="match status" value="1"/>
</dbReference>
<keyword evidence="9" id="KW-1185">Reference proteome</keyword>
<dbReference type="PANTHER" id="PTHR30461:SF23">
    <property type="entry name" value="DNA RECOMBINASE-RELATED"/>
    <property type="match status" value="1"/>
</dbReference>
<feature type="domain" description="Recombinase" evidence="7">
    <location>
        <begin position="156"/>
        <end position="260"/>
    </location>
</feature>
<dbReference type="RefSeq" id="WP_307191971.1">
    <property type="nucleotide sequence ID" value="NZ_JAUSUN010000013.1"/>
</dbReference>
<evidence type="ECO:0000313" key="8">
    <source>
        <dbReference type="EMBL" id="MDQ0414185.1"/>
    </source>
</evidence>
<dbReference type="Gene3D" id="3.90.1750.20">
    <property type="entry name" value="Putative Large Serine Recombinase, Chain B, Domain 2"/>
    <property type="match status" value="1"/>
</dbReference>
<organism evidence="8 9">
    <name type="scientific">Mesobacillus stamsii</name>
    <dbReference type="NCBI Taxonomy" id="225347"/>
    <lineage>
        <taxon>Bacteria</taxon>
        <taxon>Bacillati</taxon>
        <taxon>Bacillota</taxon>
        <taxon>Bacilli</taxon>
        <taxon>Bacillales</taxon>
        <taxon>Bacillaceae</taxon>
        <taxon>Mesobacillus</taxon>
    </lineage>
</organism>
<keyword evidence="5" id="KW-0175">Coiled coil</keyword>
<evidence type="ECO:0000256" key="5">
    <source>
        <dbReference type="SAM" id="Coils"/>
    </source>
</evidence>
<evidence type="ECO:0000256" key="2">
    <source>
        <dbReference type="ARBA" id="ARBA00023125"/>
    </source>
</evidence>
<evidence type="ECO:0000259" key="7">
    <source>
        <dbReference type="PROSITE" id="PS51737"/>
    </source>
</evidence>
<dbReference type="SMART" id="SM00857">
    <property type="entry name" value="Resolvase"/>
    <property type="match status" value="1"/>
</dbReference>
<dbReference type="SUPFAM" id="SSF53041">
    <property type="entry name" value="Resolvase-like"/>
    <property type="match status" value="1"/>
</dbReference>
<evidence type="ECO:0000256" key="3">
    <source>
        <dbReference type="ARBA" id="ARBA00023172"/>
    </source>
</evidence>
<dbReference type="PROSITE" id="PS51737">
    <property type="entry name" value="RECOMBINASE_DNA_BIND"/>
    <property type="match status" value="1"/>
</dbReference>
<accession>A0ABU0FW80</accession>
<reference evidence="8 9" key="1">
    <citation type="submission" date="2023-07" db="EMBL/GenBank/DDBJ databases">
        <title>Genomic Encyclopedia of Type Strains, Phase IV (KMG-IV): sequencing the most valuable type-strain genomes for metagenomic binning, comparative biology and taxonomic classification.</title>
        <authorList>
            <person name="Goeker M."/>
        </authorList>
    </citation>
    <scope>NUCLEOTIDE SEQUENCE [LARGE SCALE GENOMIC DNA]</scope>
    <source>
        <strain evidence="8 9">DSM 19598</strain>
    </source>
</reference>
<proteinExistence type="predicted"/>
<dbReference type="PROSITE" id="PS00397">
    <property type="entry name" value="RECOMBINASES_1"/>
    <property type="match status" value="1"/>
</dbReference>
<keyword evidence="2" id="KW-0238">DNA-binding</keyword>
<gene>
    <name evidence="8" type="ORF">J2S25_002392</name>
</gene>
<dbReference type="CDD" id="cd03768">
    <property type="entry name" value="SR_ResInv"/>
    <property type="match status" value="1"/>
</dbReference>
<evidence type="ECO:0000256" key="4">
    <source>
        <dbReference type="PROSITE-ProRule" id="PRU10137"/>
    </source>
</evidence>
<feature type="domain" description="Resolvase/invertase-type recombinase catalytic" evidence="6">
    <location>
        <begin position="2"/>
        <end position="149"/>
    </location>
</feature>
<feature type="coiled-coil region" evidence="5">
    <location>
        <begin position="346"/>
        <end position="373"/>
    </location>
</feature>
<dbReference type="InterPro" id="IPR050639">
    <property type="entry name" value="SSR_resolvase"/>
</dbReference>
<keyword evidence="1" id="KW-0229">DNA integration</keyword>
<dbReference type="Pfam" id="PF00239">
    <property type="entry name" value="Resolvase"/>
    <property type="match status" value="1"/>
</dbReference>
<keyword evidence="3" id="KW-0233">DNA recombination</keyword>
<dbReference type="EMBL" id="JAUSUN010000013">
    <property type="protein sequence ID" value="MDQ0414185.1"/>
    <property type="molecule type" value="Genomic_DNA"/>
</dbReference>
<dbReference type="InterPro" id="IPR011109">
    <property type="entry name" value="DNA_bind_recombinase_dom"/>
</dbReference>
<dbReference type="PROSITE" id="PS51736">
    <property type="entry name" value="RECOMBINASES_3"/>
    <property type="match status" value="1"/>
</dbReference>